<dbReference type="Proteomes" id="UP000799539">
    <property type="component" value="Unassembled WGS sequence"/>
</dbReference>
<organism evidence="1 2">
    <name type="scientific">Cercospora zeae-maydis SCOH1-5</name>
    <dbReference type="NCBI Taxonomy" id="717836"/>
    <lineage>
        <taxon>Eukaryota</taxon>
        <taxon>Fungi</taxon>
        <taxon>Dikarya</taxon>
        <taxon>Ascomycota</taxon>
        <taxon>Pezizomycotina</taxon>
        <taxon>Dothideomycetes</taxon>
        <taxon>Dothideomycetidae</taxon>
        <taxon>Mycosphaerellales</taxon>
        <taxon>Mycosphaerellaceae</taxon>
        <taxon>Cercospora</taxon>
    </lineage>
</organism>
<evidence type="ECO:0000313" key="2">
    <source>
        <dbReference type="Proteomes" id="UP000799539"/>
    </source>
</evidence>
<dbReference type="AlphaFoldDB" id="A0A6A6F3B1"/>
<sequence length="148" mass="16261">MANKYESTVARPISLGDGPILPEVEVLLAKVFPAQPSVVWTSELPKKASASQSAIPLRTSAERFTSSETSNVLKTVSQRPSPLEYCSKEGYDKKTMTILFQVTGRPCDRDLSGTNPRLLDSNHVMPWIGHDLPSYAVMITTLEPSTRP</sequence>
<evidence type="ECO:0000313" key="1">
    <source>
        <dbReference type="EMBL" id="KAF2207794.1"/>
    </source>
</evidence>
<protein>
    <submittedName>
        <fullName evidence="1">Uncharacterized protein</fullName>
    </submittedName>
</protein>
<proteinExistence type="predicted"/>
<dbReference type="EMBL" id="ML992700">
    <property type="protein sequence ID" value="KAF2207794.1"/>
    <property type="molecule type" value="Genomic_DNA"/>
</dbReference>
<accession>A0A6A6F3B1</accession>
<keyword evidence="2" id="KW-1185">Reference proteome</keyword>
<gene>
    <name evidence="1" type="ORF">CERZMDRAFT_102060</name>
</gene>
<name>A0A6A6F3B1_9PEZI</name>
<reference evidence="1" key="1">
    <citation type="journal article" date="2020" name="Stud. Mycol.">
        <title>101 Dothideomycetes genomes: a test case for predicting lifestyles and emergence of pathogens.</title>
        <authorList>
            <person name="Haridas S."/>
            <person name="Albert R."/>
            <person name="Binder M."/>
            <person name="Bloem J."/>
            <person name="Labutti K."/>
            <person name="Salamov A."/>
            <person name="Andreopoulos B."/>
            <person name="Baker S."/>
            <person name="Barry K."/>
            <person name="Bills G."/>
            <person name="Bluhm B."/>
            <person name="Cannon C."/>
            <person name="Castanera R."/>
            <person name="Culley D."/>
            <person name="Daum C."/>
            <person name="Ezra D."/>
            <person name="Gonzalez J."/>
            <person name="Henrissat B."/>
            <person name="Kuo A."/>
            <person name="Liang C."/>
            <person name="Lipzen A."/>
            <person name="Lutzoni F."/>
            <person name="Magnuson J."/>
            <person name="Mondo S."/>
            <person name="Nolan M."/>
            <person name="Ohm R."/>
            <person name="Pangilinan J."/>
            <person name="Park H.-J."/>
            <person name="Ramirez L."/>
            <person name="Alfaro M."/>
            <person name="Sun H."/>
            <person name="Tritt A."/>
            <person name="Yoshinaga Y."/>
            <person name="Zwiers L.-H."/>
            <person name="Turgeon B."/>
            <person name="Goodwin S."/>
            <person name="Spatafora J."/>
            <person name="Crous P."/>
            <person name="Grigoriev I."/>
        </authorList>
    </citation>
    <scope>NUCLEOTIDE SEQUENCE</scope>
    <source>
        <strain evidence="1">SCOH1-5</strain>
    </source>
</reference>